<feature type="compositionally biased region" description="Polar residues" evidence="1">
    <location>
        <begin position="92"/>
        <end position="103"/>
    </location>
</feature>
<gene>
    <name evidence="3" type="ORF">K443DRAFT_659789</name>
</gene>
<protein>
    <submittedName>
        <fullName evidence="3">Uncharacterized protein</fullName>
    </submittedName>
</protein>
<accession>A0A0C9XWR7</accession>
<feature type="non-terminal residue" evidence="3">
    <location>
        <position position="1"/>
    </location>
</feature>
<keyword evidence="2" id="KW-0472">Membrane</keyword>
<feature type="compositionally biased region" description="Basic and acidic residues" evidence="1">
    <location>
        <begin position="139"/>
        <end position="149"/>
    </location>
</feature>
<feature type="region of interest" description="Disordered" evidence="1">
    <location>
        <begin position="130"/>
        <end position="149"/>
    </location>
</feature>
<feature type="compositionally biased region" description="Low complexity" evidence="1">
    <location>
        <begin position="104"/>
        <end position="117"/>
    </location>
</feature>
<dbReference type="AlphaFoldDB" id="A0A0C9XWR7"/>
<feature type="transmembrane region" description="Helical" evidence="2">
    <location>
        <begin position="6"/>
        <end position="23"/>
    </location>
</feature>
<evidence type="ECO:0000313" key="4">
    <source>
        <dbReference type="Proteomes" id="UP000054477"/>
    </source>
</evidence>
<dbReference type="Proteomes" id="UP000054477">
    <property type="component" value="Unassembled WGS sequence"/>
</dbReference>
<proteinExistence type="predicted"/>
<feature type="region of interest" description="Disordered" evidence="1">
    <location>
        <begin position="92"/>
        <end position="122"/>
    </location>
</feature>
<name>A0A0C9XWR7_9AGAR</name>
<evidence type="ECO:0000256" key="1">
    <source>
        <dbReference type="SAM" id="MobiDB-lite"/>
    </source>
</evidence>
<dbReference type="EMBL" id="KN838598">
    <property type="protein sequence ID" value="KIK02067.1"/>
    <property type="molecule type" value="Genomic_DNA"/>
</dbReference>
<keyword evidence="2" id="KW-1133">Transmembrane helix</keyword>
<sequence>SPPTISLVYCLFLPSLLYGGVNWRTARRWDIGFGQYPCLMIKMYTFDWKLVGNSLFQSLPRTLSCSNQFRVYPMAAYQYTTLQSIFRSNTTHRPSLQHATPTRPSVSDTAASPSSSTLAQPAFKPPAYKHAHHLHLHPSAREDPNHVDH</sequence>
<organism evidence="3 4">
    <name type="scientific">Laccaria amethystina LaAM-08-1</name>
    <dbReference type="NCBI Taxonomy" id="1095629"/>
    <lineage>
        <taxon>Eukaryota</taxon>
        <taxon>Fungi</taxon>
        <taxon>Dikarya</taxon>
        <taxon>Basidiomycota</taxon>
        <taxon>Agaricomycotina</taxon>
        <taxon>Agaricomycetes</taxon>
        <taxon>Agaricomycetidae</taxon>
        <taxon>Agaricales</taxon>
        <taxon>Agaricineae</taxon>
        <taxon>Hydnangiaceae</taxon>
        <taxon>Laccaria</taxon>
    </lineage>
</organism>
<reference evidence="4" key="2">
    <citation type="submission" date="2015-01" db="EMBL/GenBank/DDBJ databases">
        <title>Evolutionary Origins and Diversification of the Mycorrhizal Mutualists.</title>
        <authorList>
            <consortium name="DOE Joint Genome Institute"/>
            <consortium name="Mycorrhizal Genomics Consortium"/>
            <person name="Kohler A."/>
            <person name="Kuo A."/>
            <person name="Nagy L.G."/>
            <person name="Floudas D."/>
            <person name="Copeland A."/>
            <person name="Barry K.W."/>
            <person name="Cichocki N."/>
            <person name="Veneault-Fourrey C."/>
            <person name="LaButti K."/>
            <person name="Lindquist E.A."/>
            <person name="Lipzen A."/>
            <person name="Lundell T."/>
            <person name="Morin E."/>
            <person name="Murat C."/>
            <person name="Riley R."/>
            <person name="Ohm R."/>
            <person name="Sun H."/>
            <person name="Tunlid A."/>
            <person name="Henrissat B."/>
            <person name="Grigoriev I.V."/>
            <person name="Hibbett D.S."/>
            <person name="Martin F."/>
        </authorList>
    </citation>
    <scope>NUCLEOTIDE SEQUENCE [LARGE SCALE GENOMIC DNA]</scope>
    <source>
        <strain evidence="4">LaAM-08-1</strain>
    </source>
</reference>
<keyword evidence="2" id="KW-0812">Transmembrane</keyword>
<evidence type="ECO:0000256" key="2">
    <source>
        <dbReference type="SAM" id="Phobius"/>
    </source>
</evidence>
<reference evidence="3 4" key="1">
    <citation type="submission" date="2014-04" db="EMBL/GenBank/DDBJ databases">
        <authorList>
            <consortium name="DOE Joint Genome Institute"/>
            <person name="Kuo A."/>
            <person name="Kohler A."/>
            <person name="Nagy L.G."/>
            <person name="Floudas D."/>
            <person name="Copeland A."/>
            <person name="Barry K.W."/>
            <person name="Cichocki N."/>
            <person name="Veneault-Fourrey C."/>
            <person name="LaButti K."/>
            <person name="Lindquist E.A."/>
            <person name="Lipzen A."/>
            <person name="Lundell T."/>
            <person name="Morin E."/>
            <person name="Murat C."/>
            <person name="Sun H."/>
            <person name="Tunlid A."/>
            <person name="Henrissat B."/>
            <person name="Grigoriev I.V."/>
            <person name="Hibbett D.S."/>
            <person name="Martin F."/>
            <person name="Nordberg H.P."/>
            <person name="Cantor M.N."/>
            <person name="Hua S.X."/>
        </authorList>
    </citation>
    <scope>NUCLEOTIDE SEQUENCE [LARGE SCALE GENOMIC DNA]</scope>
    <source>
        <strain evidence="3 4">LaAM-08-1</strain>
    </source>
</reference>
<keyword evidence="4" id="KW-1185">Reference proteome</keyword>
<dbReference type="HOGENOM" id="CLU_1754059_0_0_1"/>
<evidence type="ECO:0000313" key="3">
    <source>
        <dbReference type="EMBL" id="KIK02067.1"/>
    </source>
</evidence>